<evidence type="ECO:0000313" key="3">
    <source>
        <dbReference type="EMBL" id="GFZ19461.1"/>
    </source>
</evidence>
<evidence type="ECO:0000256" key="1">
    <source>
        <dbReference type="SAM" id="Coils"/>
    </source>
</evidence>
<reference evidence="3 4" key="1">
    <citation type="submission" date="2019-07" db="EMBL/GenBank/DDBJ databases">
        <title>De Novo Assembly of kiwifruit Actinidia rufa.</title>
        <authorList>
            <person name="Sugita-Konishi S."/>
            <person name="Sato K."/>
            <person name="Mori E."/>
            <person name="Abe Y."/>
            <person name="Kisaki G."/>
            <person name="Hamano K."/>
            <person name="Suezawa K."/>
            <person name="Otani M."/>
            <person name="Fukuda T."/>
            <person name="Manabe T."/>
            <person name="Gomi K."/>
            <person name="Tabuchi M."/>
            <person name="Akimitsu K."/>
            <person name="Kataoka I."/>
        </authorList>
    </citation>
    <scope>NUCLEOTIDE SEQUENCE [LARGE SCALE GENOMIC DNA]</scope>
    <source>
        <strain evidence="4">cv. Fuchu</strain>
    </source>
</reference>
<keyword evidence="4" id="KW-1185">Reference proteome</keyword>
<proteinExistence type="predicted"/>
<evidence type="ECO:0000256" key="2">
    <source>
        <dbReference type="SAM" id="MobiDB-lite"/>
    </source>
</evidence>
<dbReference type="AlphaFoldDB" id="A0A7J0H929"/>
<feature type="coiled-coil region" evidence="1">
    <location>
        <begin position="125"/>
        <end position="154"/>
    </location>
</feature>
<protein>
    <submittedName>
        <fullName evidence="3">Uncharacterized protein</fullName>
    </submittedName>
</protein>
<organism evidence="3 4">
    <name type="scientific">Actinidia rufa</name>
    <dbReference type="NCBI Taxonomy" id="165716"/>
    <lineage>
        <taxon>Eukaryota</taxon>
        <taxon>Viridiplantae</taxon>
        <taxon>Streptophyta</taxon>
        <taxon>Embryophyta</taxon>
        <taxon>Tracheophyta</taxon>
        <taxon>Spermatophyta</taxon>
        <taxon>Magnoliopsida</taxon>
        <taxon>eudicotyledons</taxon>
        <taxon>Gunneridae</taxon>
        <taxon>Pentapetalae</taxon>
        <taxon>asterids</taxon>
        <taxon>Ericales</taxon>
        <taxon>Actinidiaceae</taxon>
        <taxon>Actinidia</taxon>
    </lineage>
</organism>
<feature type="region of interest" description="Disordered" evidence="2">
    <location>
        <begin position="191"/>
        <end position="247"/>
    </location>
</feature>
<keyword evidence="1" id="KW-0175">Coiled coil</keyword>
<accession>A0A7J0H929</accession>
<comment type="caution">
    <text evidence="3">The sequence shown here is derived from an EMBL/GenBank/DDBJ whole genome shotgun (WGS) entry which is preliminary data.</text>
</comment>
<gene>
    <name evidence="3" type="ORF">Acr_28g0001660</name>
</gene>
<name>A0A7J0H929_9ERIC</name>
<sequence>MDLNPAQLLVHDGAALTRFRRDPKIPNNVPGLNELATTVRGLGNLPHMANPSNRALVPRLRKPTSLVQASNREPRQRFILGRVPLDLGQLGVPANLLMPEPRSVPGKLRSKKQAPAVQARFKYFGSKLEAALVEEEGEEEEAEEQKEEAKWEDEVLVGGNLDAAEPVLDFSLEYEAPKMIAVPQISEVQREEVEHSFVGEGEEVESSSDANMPPKLLKDLGENSSRRKNGPPDLLPKWKARSPPQKE</sequence>
<feature type="compositionally biased region" description="Basic and acidic residues" evidence="2">
    <location>
        <begin position="216"/>
        <end position="225"/>
    </location>
</feature>
<dbReference type="EMBL" id="BJWL01000028">
    <property type="protein sequence ID" value="GFZ19461.1"/>
    <property type="molecule type" value="Genomic_DNA"/>
</dbReference>
<evidence type="ECO:0000313" key="4">
    <source>
        <dbReference type="Proteomes" id="UP000585474"/>
    </source>
</evidence>
<dbReference type="Proteomes" id="UP000585474">
    <property type="component" value="Unassembled WGS sequence"/>
</dbReference>